<keyword evidence="4" id="KW-0143">Chaperone</keyword>
<keyword evidence="3" id="KW-0342">GTP-binding</keyword>
<evidence type="ECO:0000256" key="2">
    <source>
        <dbReference type="ARBA" id="ARBA00022801"/>
    </source>
</evidence>
<reference evidence="5" key="1">
    <citation type="submission" date="2014-11" db="EMBL/GenBank/DDBJ databases">
        <authorList>
            <person name="Zhu J."/>
            <person name="Qi W."/>
            <person name="Song R."/>
        </authorList>
    </citation>
    <scope>NUCLEOTIDE SEQUENCE</scope>
</reference>
<sequence length="287" mass="31290">MVLSHDKNIALAKQGNRRELAKLLTIIESGERLPIKESNESWVLGVTGPPGVGKSTLIGVMIDEWVRRGEKVAVLAIDPSSPKSGGALLGDRMRMSSADNGESVFIRSLATRNHPGGLMPFLDSMINLLSYCGWTKIIIETVGSGQSEIRIVAFANRIMLVDGPDRGDIIQAEKAGIIELADIIVINKSDLPNSDAAAISIKKSLEYSNKVNDTIVMLTSSINNTGISELIEELDNLHVDKDRSILRTKERLLSAWDYRLLSNPSLNDILLNLESGAINLDEALNHL</sequence>
<dbReference type="SUPFAM" id="SSF52540">
    <property type="entry name" value="P-loop containing nucleoside triphosphate hydrolases"/>
    <property type="match status" value="1"/>
</dbReference>
<dbReference type="InterPro" id="IPR052040">
    <property type="entry name" value="GTPase/Isobutyryl-CoA_mutase"/>
</dbReference>
<keyword evidence="1" id="KW-0547">Nucleotide-binding</keyword>
<dbReference type="Pfam" id="PF03308">
    <property type="entry name" value="MeaB"/>
    <property type="match status" value="1"/>
</dbReference>
<dbReference type="PANTHER" id="PTHR43087:SF1">
    <property type="entry name" value="LAO_AO TRANSPORT SYSTEM ATPASE"/>
    <property type="match status" value="1"/>
</dbReference>
<protein>
    <submittedName>
        <fullName evidence="5">LAO/AO transport system ATPase (ArgK)</fullName>
    </submittedName>
</protein>
<name>A0A1B1TCG6_9ARCH</name>
<accession>A0A1B1TCG6</accession>
<evidence type="ECO:0000256" key="4">
    <source>
        <dbReference type="ARBA" id="ARBA00023186"/>
    </source>
</evidence>
<reference evidence="5" key="2">
    <citation type="journal article" date="2015" name="ISME J.">
        <title>A new class of marine Euryarchaeota group II from the Mediterranean deep chlorophyll maximum.</title>
        <authorList>
            <person name="Martin-Cuadrado A.B."/>
            <person name="Garcia-Heredia I."/>
            <person name="Molto A.G."/>
            <person name="Lopez-Ubeda R."/>
            <person name="Kimes N."/>
            <person name="Lopez-Garcia P."/>
            <person name="Moreira D."/>
            <person name="Rodriguez-Valera F."/>
        </authorList>
    </citation>
    <scope>NUCLEOTIDE SEQUENCE</scope>
</reference>
<dbReference type="Gene3D" id="3.40.50.300">
    <property type="entry name" value="P-loop containing nucleotide triphosphate hydrolases"/>
    <property type="match status" value="1"/>
</dbReference>
<organism evidence="5">
    <name type="scientific">uncultured Poseidoniia archaeon</name>
    <dbReference type="NCBI Taxonomy" id="1697135"/>
    <lineage>
        <taxon>Archaea</taxon>
        <taxon>Methanobacteriati</taxon>
        <taxon>Thermoplasmatota</taxon>
        <taxon>Candidatus Poseidoniia</taxon>
        <taxon>environmental samples</taxon>
    </lineage>
</organism>
<keyword evidence="2" id="KW-0378">Hydrolase</keyword>
<proteinExistence type="predicted"/>
<dbReference type="PANTHER" id="PTHR43087">
    <property type="entry name" value="LYSINE/ARGININE/ORNITHINE TRANSPORT SYSTEM KINASE"/>
    <property type="match status" value="1"/>
</dbReference>
<dbReference type="GO" id="GO:0016787">
    <property type="term" value="F:hydrolase activity"/>
    <property type="evidence" value="ECO:0007669"/>
    <property type="project" value="UniProtKB-KW"/>
</dbReference>
<dbReference type="GO" id="GO:0005525">
    <property type="term" value="F:GTP binding"/>
    <property type="evidence" value="ECO:0007669"/>
    <property type="project" value="UniProtKB-KW"/>
</dbReference>
<evidence type="ECO:0000256" key="3">
    <source>
        <dbReference type="ARBA" id="ARBA00023134"/>
    </source>
</evidence>
<dbReference type="AlphaFoldDB" id="A0A1B1TCG6"/>
<evidence type="ECO:0000313" key="5">
    <source>
        <dbReference type="EMBL" id="ANV79963.1"/>
    </source>
</evidence>
<dbReference type="EMBL" id="KP211862">
    <property type="protein sequence ID" value="ANV79963.1"/>
    <property type="molecule type" value="Genomic_DNA"/>
</dbReference>
<dbReference type="InterPro" id="IPR027417">
    <property type="entry name" value="P-loop_NTPase"/>
</dbReference>
<evidence type="ECO:0000256" key="1">
    <source>
        <dbReference type="ARBA" id="ARBA00022741"/>
    </source>
</evidence>